<evidence type="ECO:0000256" key="5">
    <source>
        <dbReference type="SAM" id="Phobius"/>
    </source>
</evidence>
<dbReference type="EMBL" id="MHUZ01000024">
    <property type="protein sequence ID" value="OHA85430.1"/>
    <property type="molecule type" value="Genomic_DNA"/>
</dbReference>
<evidence type="ECO:0000313" key="6">
    <source>
        <dbReference type="EMBL" id="OHA85430.1"/>
    </source>
</evidence>
<evidence type="ECO:0000256" key="2">
    <source>
        <dbReference type="ARBA" id="ARBA00022692"/>
    </source>
</evidence>
<accession>A0A1G2SK68</accession>
<keyword evidence="4 5" id="KW-0472">Membrane</keyword>
<comment type="caution">
    <text evidence="6">The sequence shown here is derived from an EMBL/GenBank/DDBJ whole genome shotgun (WGS) entry which is preliminary data.</text>
</comment>
<reference evidence="6 7" key="1">
    <citation type="journal article" date="2016" name="Nat. Commun.">
        <title>Thousands of microbial genomes shed light on interconnected biogeochemical processes in an aquifer system.</title>
        <authorList>
            <person name="Anantharaman K."/>
            <person name="Brown C.T."/>
            <person name="Hug L.A."/>
            <person name="Sharon I."/>
            <person name="Castelle C.J."/>
            <person name="Probst A.J."/>
            <person name="Thomas B.C."/>
            <person name="Singh A."/>
            <person name="Wilkins M.J."/>
            <person name="Karaoz U."/>
            <person name="Brodie E.L."/>
            <person name="Williams K.H."/>
            <person name="Hubbard S.S."/>
            <person name="Banfield J.F."/>
        </authorList>
    </citation>
    <scope>NUCLEOTIDE SEQUENCE [LARGE SCALE GENOMIC DNA]</scope>
</reference>
<dbReference type="STRING" id="1802730.A2591_03055"/>
<evidence type="ECO:0000256" key="4">
    <source>
        <dbReference type="ARBA" id="ARBA00023136"/>
    </source>
</evidence>
<gene>
    <name evidence="6" type="ORF">A2591_03055</name>
</gene>
<feature type="transmembrane region" description="Helical" evidence="5">
    <location>
        <begin position="12"/>
        <end position="32"/>
    </location>
</feature>
<sequence length="162" mass="17024">MTSSSYLRNFIFGVEDSLVSTVGLVSGVAVAGVPKDTIILTGVILVFVEAFSMAVGSILSDNSVREFKTNHEVPLDKSYAGGLVMFVSYFITGFIPLAPYLLADREHALGYSIGASLLALFVLGATAARLSRINMLRNGFEMLFIGGLAIAIGVIVGSVVGV</sequence>
<feature type="transmembrane region" description="Helical" evidence="5">
    <location>
        <begin position="140"/>
        <end position="160"/>
    </location>
</feature>
<name>A0A1G2SK68_9BACT</name>
<feature type="transmembrane region" description="Helical" evidence="5">
    <location>
        <begin position="79"/>
        <end position="102"/>
    </location>
</feature>
<evidence type="ECO:0000256" key="1">
    <source>
        <dbReference type="ARBA" id="ARBA00004127"/>
    </source>
</evidence>
<organism evidence="6 7">
    <name type="scientific">Candidatus Yonathbacteria bacterium RIFOXYD1_FULL_52_36</name>
    <dbReference type="NCBI Taxonomy" id="1802730"/>
    <lineage>
        <taxon>Bacteria</taxon>
        <taxon>Candidatus Yonathiibacteriota</taxon>
    </lineage>
</organism>
<keyword evidence="3 5" id="KW-1133">Transmembrane helix</keyword>
<comment type="subcellular location">
    <subcellularLocation>
        <location evidence="1">Endomembrane system</location>
        <topology evidence="1">Multi-pass membrane protein</topology>
    </subcellularLocation>
</comment>
<dbReference type="AlphaFoldDB" id="A0A1G2SK68"/>
<keyword evidence="2 5" id="KW-0812">Transmembrane</keyword>
<evidence type="ECO:0000313" key="7">
    <source>
        <dbReference type="Proteomes" id="UP000178168"/>
    </source>
</evidence>
<dbReference type="PANTHER" id="PTHR31851">
    <property type="entry name" value="FE(2+)/MN(2+) TRANSPORTER PCL1"/>
    <property type="match status" value="1"/>
</dbReference>
<evidence type="ECO:0008006" key="8">
    <source>
        <dbReference type="Google" id="ProtNLM"/>
    </source>
</evidence>
<evidence type="ECO:0000256" key="3">
    <source>
        <dbReference type="ARBA" id="ARBA00022989"/>
    </source>
</evidence>
<dbReference type="InterPro" id="IPR008217">
    <property type="entry name" value="Ccc1_fam"/>
</dbReference>
<dbReference type="GO" id="GO:0005384">
    <property type="term" value="F:manganese ion transmembrane transporter activity"/>
    <property type="evidence" value="ECO:0007669"/>
    <property type="project" value="InterPro"/>
</dbReference>
<protein>
    <recommendedName>
        <fullName evidence="8">VIT family protein</fullName>
    </recommendedName>
</protein>
<feature type="transmembrane region" description="Helical" evidence="5">
    <location>
        <begin position="38"/>
        <end position="59"/>
    </location>
</feature>
<proteinExistence type="predicted"/>
<dbReference type="GO" id="GO:0012505">
    <property type="term" value="C:endomembrane system"/>
    <property type="evidence" value="ECO:0007669"/>
    <property type="project" value="UniProtKB-SubCell"/>
</dbReference>
<dbReference type="CDD" id="cd01059">
    <property type="entry name" value="CCC1_like"/>
    <property type="match status" value="1"/>
</dbReference>
<dbReference type="GO" id="GO:0030026">
    <property type="term" value="P:intracellular manganese ion homeostasis"/>
    <property type="evidence" value="ECO:0007669"/>
    <property type="project" value="InterPro"/>
</dbReference>
<dbReference type="Pfam" id="PF01988">
    <property type="entry name" value="VIT1"/>
    <property type="match status" value="2"/>
</dbReference>
<dbReference type="Proteomes" id="UP000178168">
    <property type="component" value="Unassembled WGS sequence"/>
</dbReference>
<feature type="transmembrane region" description="Helical" evidence="5">
    <location>
        <begin position="108"/>
        <end position="128"/>
    </location>
</feature>